<accession>A0AAN9QFR8</accession>
<feature type="compositionally biased region" description="Polar residues" evidence="1">
    <location>
        <begin position="9"/>
        <end position="19"/>
    </location>
</feature>
<sequence length="93" mass="10216">MARGAGLNTEVQNATNSIEGNGEGNKSIIISINNRLVTLVLYKTITFKQILRNAQRTFHSDQVSDPTPSNSDLFRSFSLCRSSPGKDLVFSLI</sequence>
<organism evidence="2 3">
    <name type="scientific">Phaseolus coccineus</name>
    <name type="common">Scarlet runner bean</name>
    <name type="synonym">Phaseolus multiflorus</name>
    <dbReference type="NCBI Taxonomy" id="3886"/>
    <lineage>
        <taxon>Eukaryota</taxon>
        <taxon>Viridiplantae</taxon>
        <taxon>Streptophyta</taxon>
        <taxon>Embryophyta</taxon>
        <taxon>Tracheophyta</taxon>
        <taxon>Spermatophyta</taxon>
        <taxon>Magnoliopsida</taxon>
        <taxon>eudicotyledons</taxon>
        <taxon>Gunneridae</taxon>
        <taxon>Pentapetalae</taxon>
        <taxon>rosids</taxon>
        <taxon>fabids</taxon>
        <taxon>Fabales</taxon>
        <taxon>Fabaceae</taxon>
        <taxon>Papilionoideae</taxon>
        <taxon>50 kb inversion clade</taxon>
        <taxon>NPAAA clade</taxon>
        <taxon>indigoferoid/millettioid clade</taxon>
        <taxon>Phaseoleae</taxon>
        <taxon>Phaseolus</taxon>
    </lineage>
</organism>
<comment type="caution">
    <text evidence="2">The sequence shown here is derived from an EMBL/GenBank/DDBJ whole genome shotgun (WGS) entry which is preliminary data.</text>
</comment>
<gene>
    <name evidence="2" type="ORF">VNO80_30349</name>
</gene>
<evidence type="ECO:0000313" key="2">
    <source>
        <dbReference type="EMBL" id="KAK7333574.1"/>
    </source>
</evidence>
<proteinExistence type="predicted"/>
<name>A0AAN9QFR8_PHACN</name>
<feature type="region of interest" description="Disordered" evidence="1">
    <location>
        <begin position="1"/>
        <end position="22"/>
    </location>
</feature>
<reference evidence="2 3" key="1">
    <citation type="submission" date="2024-01" db="EMBL/GenBank/DDBJ databases">
        <title>The genomes of 5 underutilized Papilionoideae crops provide insights into root nodulation and disease resistanc.</title>
        <authorList>
            <person name="Jiang F."/>
        </authorList>
    </citation>
    <scope>NUCLEOTIDE SEQUENCE [LARGE SCALE GENOMIC DNA]</scope>
    <source>
        <strain evidence="2">JINMINGXINNONG_FW02</strain>
        <tissue evidence="2">Leaves</tissue>
    </source>
</reference>
<protein>
    <submittedName>
        <fullName evidence="2">Uncharacterized protein</fullName>
    </submittedName>
</protein>
<dbReference type="Proteomes" id="UP001374584">
    <property type="component" value="Unassembled WGS sequence"/>
</dbReference>
<dbReference type="EMBL" id="JAYMYR010000011">
    <property type="protein sequence ID" value="KAK7333574.1"/>
    <property type="molecule type" value="Genomic_DNA"/>
</dbReference>
<evidence type="ECO:0000256" key="1">
    <source>
        <dbReference type="SAM" id="MobiDB-lite"/>
    </source>
</evidence>
<dbReference type="AlphaFoldDB" id="A0AAN9QFR8"/>
<evidence type="ECO:0000313" key="3">
    <source>
        <dbReference type="Proteomes" id="UP001374584"/>
    </source>
</evidence>
<keyword evidence="3" id="KW-1185">Reference proteome</keyword>